<dbReference type="Proteomes" id="UP000321832">
    <property type="component" value="Unassembled WGS sequence"/>
</dbReference>
<dbReference type="SUPFAM" id="SSF160582">
    <property type="entry name" value="MbtH-like"/>
    <property type="match status" value="1"/>
</dbReference>
<evidence type="ECO:0000259" key="1">
    <source>
        <dbReference type="SMART" id="SM00923"/>
    </source>
</evidence>
<protein>
    <submittedName>
        <fullName evidence="2">MbtH family protein</fullName>
    </submittedName>
</protein>
<reference evidence="2 3" key="1">
    <citation type="submission" date="2019-08" db="EMBL/GenBank/DDBJ databases">
        <authorList>
            <person name="Khan S.A."/>
            <person name="Jeon C.O."/>
            <person name="Jeong S.E."/>
        </authorList>
    </citation>
    <scope>NUCLEOTIDE SEQUENCE [LARGE SCALE GENOMIC DNA]</scope>
    <source>
        <strain evidence="3">IMCC1728</strain>
    </source>
</reference>
<gene>
    <name evidence="2" type="ORF">FSC37_00680</name>
</gene>
<comment type="caution">
    <text evidence="2">The sequence shown here is derived from an EMBL/GenBank/DDBJ whole genome shotgun (WGS) entry which is preliminary data.</text>
</comment>
<dbReference type="AlphaFoldDB" id="A0A5C6TXH7"/>
<dbReference type="Pfam" id="PF03621">
    <property type="entry name" value="MbtH"/>
    <property type="match status" value="1"/>
</dbReference>
<name>A0A5C6TXH7_9BURK</name>
<dbReference type="InterPro" id="IPR005153">
    <property type="entry name" value="MbtH-like_dom"/>
</dbReference>
<evidence type="ECO:0000313" key="3">
    <source>
        <dbReference type="Proteomes" id="UP000321832"/>
    </source>
</evidence>
<dbReference type="Gene3D" id="3.90.820.10">
    <property type="entry name" value="Structural Genomics, Unknown Function 30-nov-00 1gh9 Mol_id"/>
    <property type="match status" value="1"/>
</dbReference>
<proteinExistence type="predicted"/>
<feature type="domain" description="MbtH-like" evidence="1">
    <location>
        <begin position="8"/>
        <end position="58"/>
    </location>
</feature>
<evidence type="ECO:0000313" key="2">
    <source>
        <dbReference type="EMBL" id="TXC65184.1"/>
    </source>
</evidence>
<keyword evidence="3" id="KW-1185">Reference proteome</keyword>
<sequence>MRLPHWRHELDTAPALHQIVVNDAREFAVWPSAKPLPSGWRPAGRTGTREELTAHLRSSFAPLVELPPGRTPRG</sequence>
<dbReference type="SMART" id="SM00923">
    <property type="entry name" value="MbtH"/>
    <property type="match status" value="1"/>
</dbReference>
<accession>A0A5C6TXH7</accession>
<dbReference type="EMBL" id="VOPW01000001">
    <property type="protein sequence ID" value="TXC65184.1"/>
    <property type="molecule type" value="Genomic_DNA"/>
</dbReference>
<organism evidence="2 3">
    <name type="scientific">Piscinibacter aquaticus</name>
    <dbReference type="NCBI Taxonomy" id="392597"/>
    <lineage>
        <taxon>Bacteria</taxon>
        <taxon>Pseudomonadati</taxon>
        <taxon>Pseudomonadota</taxon>
        <taxon>Betaproteobacteria</taxon>
        <taxon>Burkholderiales</taxon>
        <taxon>Sphaerotilaceae</taxon>
        <taxon>Piscinibacter</taxon>
    </lineage>
</organism>
<dbReference type="InterPro" id="IPR038020">
    <property type="entry name" value="MbtH-like_sf"/>
</dbReference>